<dbReference type="RefSeq" id="WP_002535305.1">
    <property type="nucleotide sequence ID" value="NZ_ANFM02000002.1"/>
</dbReference>
<feature type="transmembrane region" description="Helical" evidence="5">
    <location>
        <begin position="125"/>
        <end position="145"/>
    </location>
</feature>
<feature type="transmembrane region" description="Helical" evidence="5">
    <location>
        <begin position="235"/>
        <end position="254"/>
    </location>
</feature>
<evidence type="ECO:0000256" key="3">
    <source>
        <dbReference type="ARBA" id="ARBA00022989"/>
    </source>
</evidence>
<keyword evidence="4 5" id="KW-0472">Membrane</keyword>
<dbReference type="eggNOG" id="ENOG5031Q6V">
    <property type="taxonomic scope" value="Bacteria"/>
</dbReference>
<comment type="subcellular location">
    <subcellularLocation>
        <location evidence="1">Membrane</location>
        <topology evidence="1">Multi-pass membrane protein</topology>
    </subcellularLocation>
</comment>
<evidence type="ECO:0000256" key="2">
    <source>
        <dbReference type="ARBA" id="ARBA00022692"/>
    </source>
</evidence>
<dbReference type="Pfam" id="PF04932">
    <property type="entry name" value="Wzy_C"/>
    <property type="match status" value="1"/>
</dbReference>
<feature type="transmembrane region" description="Helical" evidence="5">
    <location>
        <begin position="401"/>
        <end position="418"/>
    </location>
</feature>
<reference evidence="7 8" key="1">
    <citation type="journal article" date="2014" name="PLoS ONE">
        <title>Grimontia indica AK16(T), sp. nov., Isolated from a Seawater Sample Reports the Presence of Pathogenic Genes Similar to Vibrio Genus.</title>
        <authorList>
            <person name="Singh A."/>
            <person name="Vaidya B."/>
            <person name="Khatri I."/>
            <person name="Srinivas T.N."/>
            <person name="Subramanian S."/>
            <person name="Korpole S."/>
            <person name="Pinnaka A.K."/>
        </authorList>
    </citation>
    <scope>NUCLEOTIDE SEQUENCE [LARGE SCALE GENOMIC DNA]</scope>
    <source>
        <strain evidence="7 8">AK16</strain>
    </source>
</reference>
<feature type="transmembrane region" description="Helical" evidence="5">
    <location>
        <begin position="41"/>
        <end position="60"/>
    </location>
</feature>
<protein>
    <recommendedName>
        <fullName evidence="6">O-antigen ligase-related domain-containing protein</fullName>
    </recommendedName>
</protein>
<dbReference type="EMBL" id="ANFM02000002">
    <property type="protein sequence ID" value="EOD81719.1"/>
    <property type="molecule type" value="Genomic_DNA"/>
</dbReference>
<feature type="transmembrane region" description="Helical" evidence="5">
    <location>
        <begin position="165"/>
        <end position="181"/>
    </location>
</feature>
<organism evidence="7 8">
    <name type="scientific">Grimontia indica</name>
    <dbReference type="NCBI Taxonomy" id="1056512"/>
    <lineage>
        <taxon>Bacteria</taxon>
        <taxon>Pseudomonadati</taxon>
        <taxon>Pseudomonadota</taxon>
        <taxon>Gammaproteobacteria</taxon>
        <taxon>Vibrionales</taxon>
        <taxon>Vibrionaceae</taxon>
        <taxon>Grimontia</taxon>
    </lineage>
</organism>
<keyword evidence="8" id="KW-1185">Reference proteome</keyword>
<dbReference type="PANTHER" id="PTHR37422">
    <property type="entry name" value="TEICHURONIC ACID BIOSYNTHESIS PROTEIN TUAE"/>
    <property type="match status" value="1"/>
</dbReference>
<proteinExistence type="predicted"/>
<sequence length="433" mass="49080">MASSTNLNRLDFFGGKSLLYRIALSFFFLFAMSISTSKAGMNVSASMLAIISVFVFLFNIKKIHKSRHIKNIFNLSLFIYFAFAFSSFFHPNSIDLKEYLYKNLYLLVIPIATFFLAFSDIRKKAIILFVISSFASALYSIYNFVTVAEFNVMVRTSGFLSSDRHLNAVIFSSCICLHYLFKDSLSNRLKILAVFMLLTFLISLIVSSTRGGWLAGTVSISFLILRFHRRFVPHVTIIFFFLTILFSFFGGGVYKEVSNRFSSITNISTDYSNTSRINMWKGGMNYLLYLTETQPTTMIFGGGMNSSASNYFQYLEQLPEQQRLSYGVDGERLGGTDFHMTFIDMSVKSGVLFTLIILSLFTIISIRAVFSKGGDDFVIFTSAYLLGVFLWLPFYSIMQGYSAYIFTFAIAIVLSESVKIDFNSGRANEIQLV</sequence>
<evidence type="ECO:0000259" key="6">
    <source>
        <dbReference type="Pfam" id="PF04932"/>
    </source>
</evidence>
<dbReference type="PANTHER" id="PTHR37422:SF13">
    <property type="entry name" value="LIPOPOLYSACCHARIDE BIOSYNTHESIS PROTEIN PA4999-RELATED"/>
    <property type="match status" value="1"/>
</dbReference>
<evidence type="ECO:0000313" key="7">
    <source>
        <dbReference type="EMBL" id="EOD81719.1"/>
    </source>
</evidence>
<dbReference type="InterPro" id="IPR007016">
    <property type="entry name" value="O-antigen_ligase-rel_domated"/>
</dbReference>
<keyword evidence="3 5" id="KW-1133">Transmembrane helix</keyword>
<accession>R1H011</accession>
<evidence type="ECO:0000313" key="8">
    <source>
        <dbReference type="Proteomes" id="UP000011223"/>
    </source>
</evidence>
<keyword evidence="2 5" id="KW-0812">Transmembrane</keyword>
<dbReference type="InterPro" id="IPR051533">
    <property type="entry name" value="WaaL-like"/>
</dbReference>
<dbReference type="AlphaFoldDB" id="R1H011"/>
<feature type="transmembrane region" description="Helical" evidence="5">
    <location>
        <begin position="101"/>
        <end position="118"/>
    </location>
</feature>
<comment type="caution">
    <text evidence="7">The sequence shown here is derived from an EMBL/GenBank/DDBJ whole genome shotgun (WGS) entry which is preliminary data.</text>
</comment>
<feature type="transmembrane region" description="Helical" evidence="5">
    <location>
        <begin position="350"/>
        <end position="370"/>
    </location>
</feature>
<name>R1H011_9GAMM</name>
<dbReference type="GO" id="GO:0016020">
    <property type="term" value="C:membrane"/>
    <property type="evidence" value="ECO:0007669"/>
    <property type="project" value="UniProtKB-SubCell"/>
</dbReference>
<gene>
    <name evidence="7" type="ORF">D515_01625</name>
</gene>
<evidence type="ECO:0000256" key="1">
    <source>
        <dbReference type="ARBA" id="ARBA00004141"/>
    </source>
</evidence>
<evidence type="ECO:0000256" key="4">
    <source>
        <dbReference type="ARBA" id="ARBA00023136"/>
    </source>
</evidence>
<feature type="transmembrane region" description="Helical" evidence="5">
    <location>
        <begin position="188"/>
        <end position="206"/>
    </location>
</feature>
<feature type="transmembrane region" description="Helical" evidence="5">
    <location>
        <begin position="18"/>
        <end position="35"/>
    </location>
</feature>
<dbReference type="Proteomes" id="UP000011223">
    <property type="component" value="Unassembled WGS sequence"/>
</dbReference>
<feature type="transmembrane region" description="Helical" evidence="5">
    <location>
        <begin position="72"/>
        <end position="89"/>
    </location>
</feature>
<feature type="domain" description="O-antigen ligase-related" evidence="6">
    <location>
        <begin position="196"/>
        <end position="352"/>
    </location>
</feature>
<evidence type="ECO:0000256" key="5">
    <source>
        <dbReference type="SAM" id="Phobius"/>
    </source>
</evidence>